<dbReference type="EMBL" id="CAMPGE010029012">
    <property type="protein sequence ID" value="CAI2386501.1"/>
    <property type="molecule type" value="Genomic_DNA"/>
</dbReference>
<feature type="region of interest" description="Disordered" evidence="1">
    <location>
        <begin position="175"/>
        <end position="197"/>
    </location>
</feature>
<evidence type="ECO:0000313" key="3">
    <source>
        <dbReference type="Proteomes" id="UP001295684"/>
    </source>
</evidence>
<dbReference type="AlphaFoldDB" id="A0AAD1Y6W5"/>
<feature type="region of interest" description="Disordered" evidence="1">
    <location>
        <begin position="1"/>
        <end position="36"/>
    </location>
</feature>
<accession>A0AAD1Y6W5</accession>
<comment type="caution">
    <text evidence="2">The sequence shown here is derived from an EMBL/GenBank/DDBJ whole genome shotgun (WGS) entry which is preliminary data.</text>
</comment>
<sequence>MSSRGYSTKMSFAMMTSKKHEHADKIREEHTRNRETIAQTRYLTEESNRQRIKERDEISNALRLSSRLSLQAKEKLERKKSELKAKIRESIRKSVVLQLNRNDQMIEEQKKNCRIKKLQKLLGTDETDLNILENMKQELKIKKKMELEQIEENIKKKSAIKPSILGGMSFPKIDVGVTTDQNKENPNHEKDEGDGKPIEEQLKAHEERKLQEKEEELENKKAELLHFFGSETFTQMQNLPNDVIKKYLNQRGIETEIPHFPWIKEYKRFIEKCKQSEPRIRDRKGSYNLTEELNKAKRKEWWYRQKYKLMKALKSKLNDSNGLCNTKEFNLTKDKVNKLPIDDIDYNHMQATTISFEKIPLLKPKKNKETDEVTAETSIISYGERSNMKMNRSTNTGPDVILMLNDLKKSKKNSHLRELYEMKDSKESDDSILPDKFTTMSPNNAYKNIKKSSFKRSLKRDIGSLSQVMETQSQNPYQSLDSHLKKSKSSCRYTSAKKPQKLQKSVTTNFSNTKMDKFQRYRLENIDRIEKKITGFTYSKSKVLISKNPKKDMNKCLLETSEACKSTMKTKQNDNYNNLGTKSGIKLDIKRANKNSRNSGYQQHVKNLHSMNVEQLNYGMPRKKLNYSPSVHHQKQMTSFSTVNDSFSSSKGKSKELSQRQYPLPIPVMQKRFKNELKHKLEKKMIETNEKLEPQFKLSRIDIEDIINSKTLNGEVEGSHTQNYEDLLMRKIKDQRRIEYWNKRIKLDILKKKRSHSSSK</sequence>
<feature type="region of interest" description="Disordered" evidence="1">
    <location>
        <begin position="636"/>
        <end position="659"/>
    </location>
</feature>
<gene>
    <name evidence="2" type="ORF">ECRASSUSDP1_LOCUS28122</name>
</gene>
<organism evidence="2 3">
    <name type="scientific">Euplotes crassus</name>
    <dbReference type="NCBI Taxonomy" id="5936"/>
    <lineage>
        <taxon>Eukaryota</taxon>
        <taxon>Sar</taxon>
        <taxon>Alveolata</taxon>
        <taxon>Ciliophora</taxon>
        <taxon>Intramacronucleata</taxon>
        <taxon>Spirotrichea</taxon>
        <taxon>Hypotrichia</taxon>
        <taxon>Euplotida</taxon>
        <taxon>Euplotidae</taxon>
        <taxon>Moneuplotes</taxon>
    </lineage>
</organism>
<feature type="compositionally biased region" description="Polar residues" evidence="1">
    <location>
        <begin position="1"/>
        <end position="10"/>
    </location>
</feature>
<name>A0AAD1Y6W5_EUPCR</name>
<dbReference type="Proteomes" id="UP001295684">
    <property type="component" value="Unassembled WGS sequence"/>
</dbReference>
<proteinExistence type="predicted"/>
<keyword evidence="3" id="KW-1185">Reference proteome</keyword>
<evidence type="ECO:0000313" key="2">
    <source>
        <dbReference type="EMBL" id="CAI2386501.1"/>
    </source>
</evidence>
<feature type="compositionally biased region" description="Low complexity" evidence="1">
    <location>
        <begin position="638"/>
        <end position="650"/>
    </location>
</feature>
<feature type="compositionally biased region" description="Basic and acidic residues" evidence="1">
    <location>
        <begin position="21"/>
        <end position="35"/>
    </location>
</feature>
<feature type="compositionally biased region" description="Basic and acidic residues" evidence="1">
    <location>
        <begin position="181"/>
        <end position="197"/>
    </location>
</feature>
<protein>
    <submittedName>
        <fullName evidence="2">Uncharacterized protein</fullName>
    </submittedName>
</protein>
<evidence type="ECO:0000256" key="1">
    <source>
        <dbReference type="SAM" id="MobiDB-lite"/>
    </source>
</evidence>
<reference evidence="2" key="1">
    <citation type="submission" date="2023-07" db="EMBL/GenBank/DDBJ databases">
        <authorList>
            <consortium name="AG Swart"/>
            <person name="Singh M."/>
            <person name="Singh A."/>
            <person name="Seah K."/>
            <person name="Emmerich C."/>
        </authorList>
    </citation>
    <scope>NUCLEOTIDE SEQUENCE</scope>
    <source>
        <strain evidence="2">DP1</strain>
    </source>
</reference>